<sequence length="365" mass="40088">MAEVPIPTCRWGIITTGLISSWFVADLVAPRSDAKARHVIQAIGSSSLDKSKGFAAKYLKDAASAHDPALYGSYAEVYSDPNVDCVYIGSPHGFHKRDCLAAIAAGKNILCEKAFTINAREAREVFDAAKQKGVYIAEAMWLRHRPMVTELRRLLYEDNVIGEVFRTASDFQMYLDMAGLPSTSRYKDIDLGAGSLLDIGIYALTWAILTLEPKAPAQREMPKIMAAQSFVDGIEVTTSVVLHYPSSGRQGIVSSTTERKNGASQIVATIDGTNGFVEVEGSAPSHPRSFTVYPKWTGDEKPQGKKYDFDRPQQGFIYEADNTALDLAAGRKESPVMPWSETIRVMEIMDEIRRQGGTKYSVDAA</sequence>
<dbReference type="SUPFAM" id="SSF51735">
    <property type="entry name" value="NAD(P)-binding Rossmann-fold domains"/>
    <property type="match status" value="1"/>
</dbReference>
<dbReference type="Pfam" id="PF22725">
    <property type="entry name" value="GFO_IDH_MocA_C3"/>
    <property type="match status" value="1"/>
</dbReference>
<keyword evidence="2" id="KW-0560">Oxidoreductase</keyword>
<evidence type="ECO:0000256" key="4">
    <source>
        <dbReference type="ARBA" id="ARBA00042988"/>
    </source>
</evidence>
<evidence type="ECO:0000256" key="5">
    <source>
        <dbReference type="ARBA" id="ARBA00049233"/>
    </source>
</evidence>
<comment type="similarity">
    <text evidence="1">Belongs to the Gfo/Idh/MocA family.</text>
</comment>
<keyword evidence="9" id="KW-1185">Reference proteome</keyword>
<evidence type="ECO:0000256" key="1">
    <source>
        <dbReference type="ARBA" id="ARBA00010928"/>
    </source>
</evidence>
<evidence type="ECO:0000256" key="2">
    <source>
        <dbReference type="ARBA" id="ARBA00023002"/>
    </source>
</evidence>
<dbReference type="InterPro" id="IPR000683">
    <property type="entry name" value="Gfo/Idh/MocA-like_OxRdtase_N"/>
</dbReference>
<proteinExistence type="inferred from homology"/>
<evidence type="ECO:0000313" key="9">
    <source>
        <dbReference type="Proteomes" id="UP000829685"/>
    </source>
</evidence>
<dbReference type="InterPro" id="IPR050984">
    <property type="entry name" value="Gfo/Idh/MocA_domain"/>
</dbReference>
<comment type="catalytic activity">
    <reaction evidence="5">
        <text>D-xylose + NADP(+) = D-xylono-1,5-lactone + NADPH + H(+)</text>
        <dbReference type="Rhea" id="RHEA:22000"/>
        <dbReference type="ChEBI" id="CHEBI:15378"/>
        <dbReference type="ChEBI" id="CHEBI:15867"/>
        <dbReference type="ChEBI" id="CHEBI:53455"/>
        <dbReference type="ChEBI" id="CHEBI:57783"/>
        <dbReference type="ChEBI" id="CHEBI:58349"/>
        <dbReference type="EC" id="1.1.1.179"/>
    </reaction>
</comment>
<dbReference type="Proteomes" id="UP000829685">
    <property type="component" value="Unassembled WGS sequence"/>
</dbReference>
<dbReference type="EMBL" id="JAFIMR010000032">
    <property type="protein sequence ID" value="KAI1860083.1"/>
    <property type="molecule type" value="Genomic_DNA"/>
</dbReference>
<dbReference type="Pfam" id="PF01408">
    <property type="entry name" value="GFO_IDH_MocA"/>
    <property type="match status" value="1"/>
</dbReference>
<dbReference type="Gene3D" id="3.30.360.10">
    <property type="entry name" value="Dihydrodipicolinate Reductase, domain 2"/>
    <property type="match status" value="1"/>
</dbReference>
<evidence type="ECO:0000256" key="3">
    <source>
        <dbReference type="ARBA" id="ARBA00038984"/>
    </source>
</evidence>
<name>A0A9Q0AKZ0_9PEZI</name>
<dbReference type="GO" id="GO:0047837">
    <property type="term" value="F:D-xylose 1-dehydrogenase (NADP+) activity"/>
    <property type="evidence" value="ECO:0007669"/>
    <property type="project" value="UniProtKB-EC"/>
</dbReference>
<dbReference type="InterPro" id="IPR036291">
    <property type="entry name" value="NAD(P)-bd_dom_sf"/>
</dbReference>
<dbReference type="PANTHER" id="PTHR22604">
    <property type="entry name" value="OXIDOREDUCTASES"/>
    <property type="match status" value="1"/>
</dbReference>
<protein>
    <recommendedName>
        <fullName evidence="3">D-xylose 1-dehydrogenase (NADP(+), D-xylono-1,5-lactone-forming)</fullName>
        <ecNumber evidence="3">1.1.1.179</ecNumber>
    </recommendedName>
    <alternativeName>
        <fullName evidence="4">D-xylose-NADP dehydrogenase</fullName>
    </alternativeName>
</protein>
<dbReference type="SUPFAM" id="SSF55347">
    <property type="entry name" value="Glyceraldehyde-3-phosphate dehydrogenase-like, C-terminal domain"/>
    <property type="match status" value="1"/>
</dbReference>
<reference evidence="8" key="1">
    <citation type="submission" date="2021-03" db="EMBL/GenBank/DDBJ databases">
        <title>Revisited historic fungal species revealed as producer of novel bioactive compounds through whole genome sequencing and comparative genomics.</title>
        <authorList>
            <person name="Vignolle G.A."/>
            <person name="Hochenegger N."/>
            <person name="Mach R.L."/>
            <person name="Mach-Aigner A.R."/>
            <person name="Javad Rahimi M."/>
            <person name="Salim K.A."/>
            <person name="Chan C.M."/>
            <person name="Lim L.B.L."/>
            <person name="Cai F."/>
            <person name="Druzhinina I.S."/>
            <person name="U'Ren J.M."/>
            <person name="Derntl C."/>
        </authorList>
    </citation>
    <scope>NUCLEOTIDE SEQUENCE</scope>
    <source>
        <strain evidence="8">TUCIM 5799</strain>
    </source>
</reference>
<organism evidence="8 9">
    <name type="scientific">Neoarthrinium moseri</name>
    <dbReference type="NCBI Taxonomy" id="1658444"/>
    <lineage>
        <taxon>Eukaryota</taxon>
        <taxon>Fungi</taxon>
        <taxon>Dikarya</taxon>
        <taxon>Ascomycota</taxon>
        <taxon>Pezizomycotina</taxon>
        <taxon>Sordariomycetes</taxon>
        <taxon>Xylariomycetidae</taxon>
        <taxon>Amphisphaeriales</taxon>
        <taxon>Apiosporaceae</taxon>
        <taxon>Neoarthrinium</taxon>
    </lineage>
</organism>
<evidence type="ECO:0000313" key="8">
    <source>
        <dbReference type="EMBL" id="KAI1860083.1"/>
    </source>
</evidence>
<gene>
    <name evidence="8" type="ORF">JX265_010007</name>
</gene>
<comment type="caution">
    <text evidence="8">The sequence shown here is derived from an EMBL/GenBank/DDBJ whole genome shotgun (WGS) entry which is preliminary data.</text>
</comment>
<accession>A0A9Q0AKZ0</accession>
<evidence type="ECO:0000259" key="7">
    <source>
        <dbReference type="Pfam" id="PF22725"/>
    </source>
</evidence>
<dbReference type="GO" id="GO:0000166">
    <property type="term" value="F:nucleotide binding"/>
    <property type="evidence" value="ECO:0007669"/>
    <property type="project" value="InterPro"/>
</dbReference>
<dbReference type="PANTHER" id="PTHR22604:SF105">
    <property type="entry name" value="TRANS-1,2-DIHYDROBENZENE-1,2-DIOL DEHYDROGENASE"/>
    <property type="match status" value="1"/>
</dbReference>
<dbReference type="EC" id="1.1.1.179" evidence="3"/>
<feature type="domain" description="GFO/IDH/MocA-like oxidoreductase" evidence="7">
    <location>
        <begin position="155"/>
        <end position="277"/>
    </location>
</feature>
<dbReference type="InterPro" id="IPR055170">
    <property type="entry name" value="GFO_IDH_MocA-like_dom"/>
</dbReference>
<feature type="domain" description="Gfo/Idh/MocA-like oxidoreductase N-terminal" evidence="6">
    <location>
        <begin position="10"/>
        <end position="136"/>
    </location>
</feature>
<dbReference type="AlphaFoldDB" id="A0A9Q0AKZ0"/>
<dbReference type="Gene3D" id="3.40.50.720">
    <property type="entry name" value="NAD(P)-binding Rossmann-like Domain"/>
    <property type="match status" value="1"/>
</dbReference>
<evidence type="ECO:0000259" key="6">
    <source>
        <dbReference type="Pfam" id="PF01408"/>
    </source>
</evidence>